<evidence type="ECO:0000256" key="2">
    <source>
        <dbReference type="ARBA" id="ARBA00005069"/>
    </source>
</evidence>
<dbReference type="Pfam" id="PF00625">
    <property type="entry name" value="Guanylate_kin"/>
    <property type="match status" value="1"/>
</dbReference>
<evidence type="ECO:0000259" key="7">
    <source>
        <dbReference type="PROSITE" id="PS50052"/>
    </source>
</evidence>
<evidence type="ECO:0000256" key="1">
    <source>
        <dbReference type="ARBA" id="ARBA00000373"/>
    </source>
</evidence>
<dbReference type="SMART" id="SM00072">
    <property type="entry name" value="GuKc"/>
    <property type="match status" value="1"/>
</dbReference>
<organism evidence="8 9">
    <name type="scientific">Parasedimentitalea maritima</name>
    <dbReference type="NCBI Taxonomy" id="2578117"/>
    <lineage>
        <taxon>Bacteria</taxon>
        <taxon>Pseudomonadati</taxon>
        <taxon>Pseudomonadota</taxon>
        <taxon>Alphaproteobacteria</taxon>
        <taxon>Rhodobacterales</taxon>
        <taxon>Paracoccaceae</taxon>
        <taxon>Parasedimentitalea</taxon>
    </lineage>
</organism>
<dbReference type="PANTHER" id="PTHR23117:SF8">
    <property type="entry name" value="RIBOSE 1,5-BISPHOSPHATE PHOSPHOKINASE PHNN"/>
    <property type="match status" value="1"/>
</dbReference>
<dbReference type="InterPro" id="IPR008144">
    <property type="entry name" value="Guanylate_kin-like_dom"/>
</dbReference>
<feature type="domain" description="Guanylate kinase-like" evidence="7">
    <location>
        <begin position="3"/>
        <end position="176"/>
    </location>
</feature>
<comment type="similarity">
    <text evidence="6">Belongs to the ribose 1,5-bisphosphokinase family.</text>
</comment>
<dbReference type="UniPathway" id="UPA00087">
    <property type="reaction ID" value="UER00175"/>
</dbReference>
<comment type="function">
    <text evidence="6">Catalyzes the phosphorylation of ribose 1,5-bisphosphate to 5-phospho-D-ribosyl alpha-1-diphosphate (PRPP).</text>
</comment>
<dbReference type="InterPro" id="IPR008145">
    <property type="entry name" value="GK/Ca_channel_bsu"/>
</dbReference>
<dbReference type="GO" id="GO:0005829">
    <property type="term" value="C:cytosol"/>
    <property type="evidence" value="ECO:0007669"/>
    <property type="project" value="TreeGrafter"/>
</dbReference>
<keyword evidence="4 6" id="KW-0547">Nucleotide-binding</keyword>
<dbReference type="AlphaFoldDB" id="A0A6A4RE19"/>
<evidence type="ECO:0000256" key="4">
    <source>
        <dbReference type="ARBA" id="ARBA00022741"/>
    </source>
</evidence>
<comment type="catalytic activity">
    <reaction evidence="1 6">
        <text>alpha-D-ribose 1,5-bisphosphate + ATP = 5-phospho-alpha-D-ribose 1-diphosphate + ADP</text>
        <dbReference type="Rhea" id="RHEA:20109"/>
        <dbReference type="ChEBI" id="CHEBI:30616"/>
        <dbReference type="ChEBI" id="CHEBI:58017"/>
        <dbReference type="ChEBI" id="CHEBI:68688"/>
        <dbReference type="ChEBI" id="CHEBI:456216"/>
        <dbReference type="EC" id="2.7.4.23"/>
    </reaction>
</comment>
<dbReference type="GO" id="GO:0019634">
    <property type="term" value="P:organic phosphonate metabolic process"/>
    <property type="evidence" value="ECO:0007669"/>
    <property type="project" value="UniProtKB-UniRule"/>
</dbReference>
<dbReference type="EMBL" id="WSFO01000009">
    <property type="protein sequence ID" value="KAE9628590.1"/>
    <property type="molecule type" value="Genomic_DNA"/>
</dbReference>
<comment type="pathway">
    <text evidence="2 6">Metabolic intermediate biosynthesis; 5-phospho-alpha-D-ribose 1-diphosphate biosynthesis; 5-phospho-alpha-D-ribose 1-diphosphate from D-ribose 5-phosphate (route II): step 3/3.</text>
</comment>
<protein>
    <recommendedName>
        <fullName evidence="6">Ribose 1,5-bisphosphate phosphokinase PhnN</fullName>
        <ecNumber evidence="6">2.7.4.23</ecNumber>
    </recommendedName>
    <alternativeName>
        <fullName evidence="6">Ribose 1,5-bisphosphokinase</fullName>
    </alternativeName>
</protein>
<evidence type="ECO:0000256" key="5">
    <source>
        <dbReference type="ARBA" id="ARBA00022840"/>
    </source>
</evidence>
<evidence type="ECO:0000313" key="8">
    <source>
        <dbReference type="EMBL" id="KAE9628590.1"/>
    </source>
</evidence>
<comment type="caution">
    <text evidence="8">The sequence shown here is derived from an EMBL/GenBank/DDBJ whole genome shotgun (WGS) entry which is preliminary data.</text>
</comment>
<sequence length="180" mass="19463">MTGRFIAVVGPSGVGKDSVMRALAKNDVRLTLARRVITRPSGAGGEDFDGVSTVEFERRLAAGDFLLNWHAHGLQYGIPVSIDQSLNSEQDVLANLSRAVLPQAELLFERFEVLLLTASRSTLSTRLQKRGRESASEIAHRLDRANFTLPRGIAAHVVDNSGSLERTLAAVSAHLHPVSA</sequence>
<feature type="binding site" evidence="6">
    <location>
        <begin position="10"/>
        <end position="17"/>
    </location>
    <ligand>
        <name>ATP</name>
        <dbReference type="ChEBI" id="CHEBI:30616"/>
    </ligand>
</feature>
<evidence type="ECO:0000256" key="6">
    <source>
        <dbReference type="HAMAP-Rule" id="MF_00836"/>
    </source>
</evidence>
<keyword evidence="3 6" id="KW-0808">Transferase</keyword>
<dbReference type="InterPro" id="IPR027417">
    <property type="entry name" value="P-loop_NTPase"/>
</dbReference>
<dbReference type="PANTHER" id="PTHR23117">
    <property type="entry name" value="GUANYLATE KINASE-RELATED"/>
    <property type="match status" value="1"/>
</dbReference>
<dbReference type="NCBIfam" id="TIGR02322">
    <property type="entry name" value="phosphon_PhnN"/>
    <property type="match status" value="1"/>
</dbReference>
<keyword evidence="8" id="KW-0418">Kinase</keyword>
<dbReference type="InterPro" id="IPR012699">
    <property type="entry name" value="PhnN"/>
</dbReference>
<reference evidence="8 9" key="1">
    <citation type="submission" date="2019-12" db="EMBL/GenBank/DDBJ databases">
        <authorList>
            <person name="Zhang Y.-J."/>
        </authorList>
    </citation>
    <scope>NUCLEOTIDE SEQUENCE [LARGE SCALE GENOMIC DNA]</scope>
    <source>
        <strain evidence="8 9">H18S-6</strain>
    </source>
</reference>
<evidence type="ECO:0000313" key="9">
    <source>
        <dbReference type="Proteomes" id="UP000441586"/>
    </source>
</evidence>
<name>A0A6A4RE19_9RHOB</name>
<evidence type="ECO:0000256" key="3">
    <source>
        <dbReference type="ARBA" id="ARBA00022679"/>
    </source>
</evidence>
<dbReference type="RefSeq" id="WP_158980315.1">
    <property type="nucleotide sequence ID" value="NZ_WSFO01000009.1"/>
</dbReference>
<accession>A0A6A4RE19</accession>
<dbReference type="PROSITE" id="PS50052">
    <property type="entry name" value="GUANYLATE_KINASE_2"/>
    <property type="match status" value="1"/>
</dbReference>
<dbReference type="GO" id="GO:0006015">
    <property type="term" value="P:5-phosphoribose 1-diphosphate biosynthetic process"/>
    <property type="evidence" value="ECO:0007669"/>
    <property type="project" value="UniProtKB-UniRule"/>
</dbReference>
<dbReference type="EC" id="2.7.4.23" evidence="6"/>
<dbReference type="Gene3D" id="3.40.50.300">
    <property type="entry name" value="P-loop containing nucleotide triphosphate hydrolases"/>
    <property type="match status" value="1"/>
</dbReference>
<keyword evidence="5 6" id="KW-0067">ATP-binding</keyword>
<dbReference type="SUPFAM" id="SSF52540">
    <property type="entry name" value="P-loop containing nucleoside triphosphate hydrolases"/>
    <property type="match status" value="1"/>
</dbReference>
<proteinExistence type="inferred from homology"/>
<dbReference type="GO" id="GO:0033863">
    <property type="term" value="F:ribose 1,5-bisphosphate phosphokinase activity"/>
    <property type="evidence" value="ECO:0007669"/>
    <property type="project" value="UniProtKB-UniRule"/>
</dbReference>
<dbReference type="HAMAP" id="MF_00836">
    <property type="entry name" value="PhnN"/>
    <property type="match status" value="1"/>
</dbReference>
<dbReference type="GO" id="GO:0005524">
    <property type="term" value="F:ATP binding"/>
    <property type="evidence" value="ECO:0007669"/>
    <property type="project" value="UniProtKB-KW"/>
</dbReference>
<dbReference type="Proteomes" id="UP000441586">
    <property type="component" value="Unassembled WGS sequence"/>
</dbReference>
<gene>
    <name evidence="6 8" type="primary">phnN</name>
    <name evidence="8" type="ORF">GP644_15540</name>
</gene>